<dbReference type="InterPro" id="IPR000873">
    <property type="entry name" value="AMP-dep_synth/lig_dom"/>
</dbReference>
<accession>A0ABW0ABL6</accession>
<evidence type="ECO:0000313" key="4">
    <source>
        <dbReference type="EMBL" id="MFC5150186.1"/>
    </source>
</evidence>
<organism evidence="4 5">
    <name type="scientific">Streptomyces amakusaensis</name>
    <dbReference type="NCBI Taxonomy" id="67271"/>
    <lineage>
        <taxon>Bacteria</taxon>
        <taxon>Bacillati</taxon>
        <taxon>Actinomycetota</taxon>
        <taxon>Actinomycetes</taxon>
        <taxon>Kitasatosporales</taxon>
        <taxon>Streptomycetaceae</taxon>
        <taxon>Streptomyces</taxon>
    </lineage>
</organism>
<dbReference type="Pfam" id="PF00501">
    <property type="entry name" value="AMP-binding"/>
    <property type="match status" value="1"/>
</dbReference>
<feature type="domain" description="AMP-dependent synthetase/ligase" evidence="3">
    <location>
        <begin position="35"/>
        <end position="344"/>
    </location>
</feature>
<keyword evidence="2" id="KW-0436">Ligase</keyword>
<gene>
    <name evidence="4" type="ORF">ACFPRH_00395</name>
</gene>
<dbReference type="RefSeq" id="WP_344472690.1">
    <property type="nucleotide sequence ID" value="NZ_BAAASB010000002.1"/>
</dbReference>
<dbReference type="EMBL" id="JBHSKP010000001">
    <property type="protein sequence ID" value="MFC5150186.1"/>
    <property type="molecule type" value="Genomic_DNA"/>
</dbReference>
<dbReference type="PANTHER" id="PTHR43201:SF5">
    <property type="entry name" value="MEDIUM-CHAIN ACYL-COA LIGASE ACSF2, MITOCHONDRIAL"/>
    <property type="match status" value="1"/>
</dbReference>
<evidence type="ECO:0000256" key="2">
    <source>
        <dbReference type="ARBA" id="ARBA00022598"/>
    </source>
</evidence>
<dbReference type="SUPFAM" id="SSF56801">
    <property type="entry name" value="Acetyl-CoA synthetase-like"/>
    <property type="match status" value="1"/>
</dbReference>
<evidence type="ECO:0000256" key="1">
    <source>
        <dbReference type="ARBA" id="ARBA00006432"/>
    </source>
</evidence>
<dbReference type="Proteomes" id="UP001596160">
    <property type="component" value="Unassembled WGS sequence"/>
</dbReference>
<evidence type="ECO:0000259" key="3">
    <source>
        <dbReference type="Pfam" id="PF00501"/>
    </source>
</evidence>
<protein>
    <submittedName>
        <fullName evidence="4">Class I adenylate-forming enzyme family protein</fullName>
    </submittedName>
</protein>
<name>A0ABW0ABL6_9ACTN</name>
<dbReference type="Gene3D" id="3.40.50.12780">
    <property type="entry name" value="N-terminal domain of ligase-like"/>
    <property type="match status" value="1"/>
</dbReference>
<reference evidence="5" key="1">
    <citation type="journal article" date="2019" name="Int. J. Syst. Evol. Microbiol.">
        <title>The Global Catalogue of Microorganisms (GCM) 10K type strain sequencing project: providing services to taxonomists for standard genome sequencing and annotation.</title>
        <authorList>
            <consortium name="The Broad Institute Genomics Platform"/>
            <consortium name="The Broad Institute Genome Sequencing Center for Infectious Disease"/>
            <person name="Wu L."/>
            <person name="Ma J."/>
        </authorList>
    </citation>
    <scope>NUCLEOTIDE SEQUENCE [LARGE SCALE GENOMIC DNA]</scope>
    <source>
        <strain evidence="5">PCU 266</strain>
    </source>
</reference>
<sequence length="471" mass="48962">MTPDDIPWTPAGIEDHLSGNALDTEPDDGPVPSLDAIADTLLEAGLRPGGTVLIALPNGTALLRHFFAVLFAGGVPAPLPAGTPRARIQEIADRLGARLLLLPAQSAAFRDLPRYGSHGALAVALPGPGPGTDLGNRVTHRPGDVVLLTSGTSGISSGCLHPLSSLVHNARLHAAEVGLCASDTVLVNLPLNYSYALVAQALAALVTGARLVISGPPFSPDAYHAALTTAGVTSSSITPTVARALLRGDWKPPGSLRMLTVGGEAMSTGMTRALLDRGPGTELYLTYGLTQAGPRVSTLAAHREPPHRLSSVGTPLPGVRVALRSVDPDGTGELLVTSPTVLRGTVGVSEGRAGELFTGPGQIATGDRFRIDADGYLHFRGRLSDFLVADGLKVSLASVRRIANSLPGVVTSATRPYTAEDGDTRFALDLYLLDTRPETVAETERALHRKLVRGERPGRIRALPAGEAGPK</sequence>
<dbReference type="InterPro" id="IPR042099">
    <property type="entry name" value="ANL_N_sf"/>
</dbReference>
<dbReference type="PANTHER" id="PTHR43201">
    <property type="entry name" value="ACYL-COA SYNTHETASE"/>
    <property type="match status" value="1"/>
</dbReference>
<comment type="caution">
    <text evidence="4">The sequence shown here is derived from an EMBL/GenBank/DDBJ whole genome shotgun (WGS) entry which is preliminary data.</text>
</comment>
<evidence type="ECO:0000313" key="5">
    <source>
        <dbReference type="Proteomes" id="UP001596160"/>
    </source>
</evidence>
<comment type="similarity">
    <text evidence="1">Belongs to the ATP-dependent AMP-binding enzyme family.</text>
</comment>
<keyword evidence="5" id="KW-1185">Reference proteome</keyword>
<proteinExistence type="inferred from homology"/>